<dbReference type="InterPro" id="IPR000524">
    <property type="entry name" value="Tscrpt_reg_HTH_GntR"/>
</dbReference>
<dbReference type="PANTHER" id="PTHR43537">
    <property type="entry name" value="TRANSCRIPTIONAL REGULATOR, GNTR FAMILY"/>
    <property type="match status" value="1"/>
</dbReference>
<reference evidence="6 7" key="1">
    <citation type="journal article" date="2020" name="Int. J. Syst. Evol. Microbiol.">
        <title>Novel acetic acid bacteria from cider fermentations: Acetobacter conturbans sp. nov. and Acetobacter fallax sp. nov.</title>
        <authorList>
            <person name="Sombolestani A.S."/>
            <person name="Cleenwerck I."/>
            <person name="Cnockaert M."/>
            <person name="Borremans W."/>
            <person name="Wieme A.D."/>
            <person name="De Vuyst L."/>
            <person name="Vandamme P."/>
        </authorList>
    </citation>
    <scope>NUCLEOTIDE SEQUENCE [LARGE SCALE GENOMIC DNA]</scope>
    <source>
        <strain evidence="6 7">LMG 1627</strain>
    </source>
</reference>
<name>A0ABX0K5G0_9PROT</name>
<protein>
    <submittedName>
        <fullName evidence="6">FCD domain-containing protein</fullName>
    </submittedName>
</protein>
<dbReference type="InterPro" id="IPR008920">
    <property type="entry name" value="TF_FadR/GntR_C"/>
</dbReference>
<evidence type="ECO:0000313" key="7">
    <source>
        <dbReference type="Proteomes" id="UP000631653"/>
    </source>
</evidence>
<dbReference type="SUPFAM" id="SSF48008">
    <property type="entry name" value="GntR ligand-binding domain-like"/>
    <property type="match status" value="1"/>
</dbReference>
<dbReference type="Gene3D" id="1.20.120.530">
    <property type="entry name" value="GntR ligand-binding domain-like"/>
    <property type="match status" value="1"/>
</dbReference>
<feature type="region of interest" description="Disordered" evidence="4">
    <location>
        <begin position="221"/>
        <end position="242"/>
    </location>
</feature>
<evidence type="ECO:0000259" key="5">
    <source>
        <dbReference type="PROSITE" id="PS50949"/>
    </source>
</evidence>
<proteinExistence type="predicted"/>
<dbReference type="Pfam" id="PF07729">
    <property type="entry name" value="FCD"/>
    <property type="match status" value="1"/>
</dbReference>
<dbReference type="Pfam" id="PF00392">
    <property type="entry name" value="GntR"/>
    <property type="match status" value="1"/>
</dbReference>
<dbReference type="PRINTS" id="PR00035">
    <property type="entry name" value="HTHGNTR"/>
</dbReference>
<dbReference type="InterPro" id="IPR036388">
    <property type="entry name" value="WH-like_DNA-bd_sf"/>
</dbReference>
<evidence type="ECO:0000256" key="3">
    <source>
        <dbReference type="ARBA" id="ARBA00023163"/>
    </source>
</evidence>
<dbReference type="SMART" id="SM00895">
    <property type="entry name" value="FCD"/>
    <property type="match status" value="1"/>
</dbReference>
<evidence type="ECO:0000313" key="6">
    <source>
        <dbReference type="EMBL" id="NHN90081.1"/>
    </source>
</evidence>
<keyword evidence="3" id="KW-0804">Transcription</keyword>
<keyword evidence="2" id="KW-0238">DNA-binding</keyword>
<dbReference type="Proteomes" id="UP000631653">
    <property type="component" value="Unassembled WGS sequence"/>
</dbReference>
<keyword evidence="7" id="KW-1185">Reference proteome</keyword>
<feature type="compositionally biased region" description="Polar residues" evidence="4">
    <location>
        <begin position="225"/>
        <end position="242"/>
    </location>
</feature>
<keyword evidence="1" id="KW-0805">Transcription regulation</keyword>
<dbReference type="InterPro" id="IPR011711">
    <property type="entry name" value="GntR_C"/>
</dbReference>
<comment type="caution">
    <text evidence="6">The sequence shown here is derived from an EMBL/GenBank/DDBJ whole genome shotgun (WGS) entry which is preliminary data.</text>
</comment>
<gene>
    <name evidence="6" type="ORF">GOB81_15905</name>
</gene>
<dbReference type="SUPFAM" id="SSF46785">
    <property type="entry name" value="Winged helix' DNA-binding domain"/>
    <property type="match status" value="1"/>
</dbReference>
<accession>A0ABX0K5G0</accession>
<sequence length="242" mass="26261">MAGLFSISGAPLSSRTSAGVADIIRREILVGTLKPEQPLLEREIASELGVSRTPVREALFALQGEGLVELVPRRNARVRKITDVEISQIYALRHVLEVHAASSAAEYATPQDFLAIETALMRQKNLPRTCSALEQAEADLAFHAAVAAASHSQIVLTVVTQVLALTATLRGRIKYDASQMRRVLAQHGAVLTAIKNHDPDRARAEMSDHIDASTCYAKTRLPSLNDENSSENRNILPQSVPG</sequence>
<dbReference type="PANTHER" id="PTHR43537:SF24">
    <property type="entry name" value="GLUCONATE OPERON TRANSCRIPTIONAL REPRESSOR"/>
    <property type="match status" value="1"/>
</dbReference>
<dbReference type="CDD" id="cd07377">
    <property type="entry name" value="WHTH_GntR"/>
    <property type="match status" value="1"/>
</dbReference>
<dbReference type="PROSITE" id="PS50949">
    <property type="entry name" value="HTH_GNTR"/>
    <property type="match status" value="1"/>
</dbReference>
<dbReference type="Gene3D" id="1.10.10.10">
    <property type="entry name" value="Winged helix-like DNA-binding domain superfamily/Winged helix DNA-binding domain"/>
    <property type="match status" value="1"/>
</dbReference>
<dbReference type="InterPro" id="IPR036390">
    <property type="entry name" value="WH_DNA-bd_sf"/>
</dbReference>
<dbReference type="RefSeq" id="WP_173571299.1">
    <property type="nucleotide sequence ID" value="NZ_WOSY01000029.1"/>
</dbReference>
<evidence type="ECO:0000256" key="4">
    <source>
        <dbReference type="SAM" id="MobiDB-lite"/>
    </source>
</evidence>
<dbReference type="EMBL" id="WOSY01000029">
    <property type="protein sequence ID" value="NHN90081.1"/>
    <property type="molecule type" value="Genomic_DNA"/>
</dbReference>
<evidence type="ECO:0000256" key="1">
    <source>
        <dbReference type="ARBA" id="ARBA00023015"/>
    </source>
</evidence>
<feature type="domain" description="HTH gntR-type" evidence="5">
    <location>
        <begin position="14"/>
        <end position="81"/>
    </location>
</feature>
<evidence type="ECO:0000256" key="2">
    <source>
        <dbReference type="ARBA" id="ARBA00023125"/>
    </source>
</evidence>
<organism evidence="6 7">
    <name type="scientific">Acetobacter conturbans</name>
    <dbReference type="NCBI Taxonomy" id="1737472"/>
    <lineage>
        <taxon>Bacteria</taxon>
        <taxon>Pseudomonadati</taxon>
        <taxon>Pseudomonadota</taxon>
        <taxon>Alphaproteobacteria</taxon>
        <taxon>Acetobacterales</taxon>
        <taxon>Acetobacteraceae</taxon>
        <taxon>Acetobacter</taxon>
    </lineage>
</organism>
<dbReference type="SMART" id="SM00345">
    <property type="entry name" value="HTH_GNTR"/>
    <property type="match status" value="1"/>
</dbReference>